<keyword evidence="4" id="KW-0813">Transport</keyword>
<evidence type="ECO:0000256" key="8">
    <source>
        <dbReference type="ARBA" id="ARBA00031029"/>
    </source>
</evidence>
<evidence type="ECO:0000256" key="1">
    <source>
        <dbReference type="ARBA" id="ARBA00004141"/>
    </source>
</evidence>
<evidence type="ECO:0000256" key="9">
    <source>
        <dbReference type="ARBA" id="ARBA00049551"/>
    </source>
</evidence>
<evidence type="ECO:0000256" key="5">
    <source>
        <dbReference type="ARBA" id="ARBA00022692"/>
    </source>
</evidence>
<keyword evidence="13" id="KW-1185">Reference proteome</keyword>
<dbReference type="SUPFAM" id="SSF81452">
    <property type="entry name" value="Cytochrome c oxidase subunit III-like"/>
    <property type="match status" value="1"/>
</dbReference>
<dbReference type="GO" id="GO:0008137">
    <property type="term" value="F:NADH dehydrogenase (ubiquinone) activity"/>
    <property type="evidence" value="ECO:0007669"/>
    <property type="project" value="UniProtKB-EC"/>
</dbReference>
<dbReference type="Proteomes" id="UP000747542">
    <property type="component" value="Unassembled WGS sequence"/>
</dbReference>
<dbReference type="InterPro" id="IPR000298">
    <property type="entry name" value="Cyt_c_oxidase-like_su3"/>
</dbReference>
<dbReference type="InterPro" id="IPR038430">
    <property type="entry name" value="NDAH_ubi_oxred_su3_sf"/>
</dbReference>
<reference evidence="12" key="1">
    <citation type="journal article" date="2021" name="Sci. Adv.">
        <title>The American lobster genome reveals insights on longevity, neural, and immune adaptations.</title>
        <authorList>
            <person name="Polinski J.M."/>
            <person name="Zimin A.V."/>
            <person name="Clark K.F."/>
            <person name="Kohn A.B."/>
            <person name="Sadowski N."/>
            <person name="Timp W."/>
            <person name="Ptitsyn A."/>
            <person name="Khanna P."/>
            <person name="Romanova D.Y."/>
            <person name="Williams P."/>
            <person name="Greenwood S.J."/>
            <person name="Moroz L.L."/>
            <person name="Walt D.R."/>
            <person name="Bodnar A.G."/>
        </authorList>
    </citation>
    <scope>NUCLEOTIDE SEQUENCE</scope>
    <source>
        <strain evidence="12">GMGI-L3</strain>
    </source>
</reference>
<proteinExistence type="inferred from homology"/>
<evidence type="ECO:0000256" key="3">
    <source>
        <dbReference type="ARBA" id="ARBA00021007"/>
    </source>
</evidence>
<feature type="transmembrane region" description="Helical" evidence="10">
    <location>
        <begin position="66"/>
        <end position="85"/>
    </location>
</feature>
<feature type="non-terminal residue" evidence="12">
    <location>
        <position position="1"/>
    </location>
</feature>
<dbReference type="Gene3D" id="1.20.120.80">
    <property type="entry name" value="Cytochrome c oxidase, subunit III, four-helix bundle"/>
    <property type="match status" value="1"/>
</dbReference>
<dbReference type="InterPro" id="IPR000440">
    <property type="entry name" value="NADH_UbQ/plastoQ_OxRdtase_su3"/>
</dbReference>
<sequence>IFLGLYFSALQAFEYVEASFTIADSVYGSTFFVATGFHGLHVIIGTSFLAVCFYRLYKCHFSSDHHFVSTTLVIRSVVIILASILSKKLITDREKNSPFECGFDPKGSARLPFSLRFFLIAVIFLIFDVEITLLLPLASIIHLTNIFSWALTGVLFLLILLFGLY</sequence>
<keyword evidence="6 10" id="KW-1133">Transmembrane helix</keyword>
<feature type="domain" description="Heme-copper oxidase subunit III family profile" evidence="11">
    <location>
        <begin position="1"/>
        <end position="67"/>
    </location>
</feature>
<protein>
    <recommendedName>
        <fullName evidence="3">NADH-ubiquinone oxidoreductase chain 3</fullName>
    </recommendedName>
    <alternativeName>
        <fullName evidence="8">NADH dehydrogenase subunit 3</fullName>
    </alternativeName>
</protein>
<dbReference type="PANTHER" id="PTHR11058:SF9">
    <property type="entry name" value="NADH-UBIQUINONE OXIDOREDUCTASE CHAIN 3"/>
    <property type="match status" value="1"/>
</dbReference>
<evidence type="ECO:0000256" key="10">
    <source>
        <dbReference type="SAM" id="Phobius"/>
    </source>
</evidence>
<comment type="caution">
    <text evidence="12">The sequence shown here is derived from an EMBL/GenBank/DDBJ whole genome shotgun (WGS) entry which is preliminary data.</text>
</comment>
<dbReference type="PROSITE" id="PS50253">
    <property type="entry name" value="COX3"/>
    <property type="match status" value="1"/>
</dbReference>
<keyword evidence="7 10" id="KW-0472">Membrane</keyword>
<dbReference type="AlphaFoldDB" id="A0A8J5JM07"/>
<feature type="transmembrane region" description="Helical" evidence="10">
    <location>
        <begin position="146"/>
        <end position="164"/>
    </location>
</feature>
<dbReference type="GO" id="GO:0004129">
    <property type="term" value="F:cytochrome-c oxidase activity"/>
    <property type="evidence" value="ECO:0007669"/>
    <property type="project" value="InterPro"/>
</dbReference>
<comment type="similarity">
    <text evidence="2">Belongs to the complex I subunit 3 family.</text>
</comment>
<dbReference type="InterPro" id="IPR035973">
    <property type="entry name" value="Cyt_c_oxidase_su3-like_sf"/>
</dbReference>
<evidence type="ECO:0000256" key="7">
    <source>
        <dbReference type="ARBA" id="ARBA00023136"/>
    </source>
</evidence>
<dbReference type="EMBL" id="JAHLQT010034914">
    <property type="protein sequence ID" value="KAG7158486.1"/>
    <property type="molecule type" value="Genomic_DNA"/>
</dbReference>
<dbReference type="InterPro" id="IPR013833">
    <property type="entry name" value="Cyt_c_oxidase_su3_a-hlx"/>
</dbReference>
<dbReference type="PANTHER" id="PTHR11058">
    <property type="entry name" value="NADH-UBIQUINONE OXIDOREDUCTASE CHAIN 3"/>
    <property type="match status" value="1"/>
</dbReference>
<evidence type="ECO:0000256" key="4">
    <source>
        <dbReference type="ARBA" id="ARBA00022448"/>
    </source>
</evidence>
<feature type="non-terminal residue" evidence="12">
    <location>
        <position position="165"/>
    </location>
</feature>
<dbReference type="GO" id="GO:0022904">
    <property type="term" value="P:respiratory electron transport chain"/>
    <property type="evidence" value="ECO:0007669"/>
    <property type="project" value="InterPro"/>
</dbReference>
<keyword evidence="5 10" id="KW-0812">Transmembrane</keyword>
<gene>
    <name evidence="12" type="primary">ND3-L</name>
    <name evidence="12" type="ORF">Hamer_G031296</name>
</gene>
<accession>A0A8J5JM07</accession>
<feature type="transmembrane region" description="Helical" evidence="10">
    <location>
        <begin position="113"/>
        <end position="134"/>
    </location>
</feature>
<feature type="transmembrane region" description="Helical" evidence="10">
    <location>
        <begin position="28"/>
        <end position="54"/>
    </location>
</feature>
<organism evidence="12 13">
    <name type="scientific">Homarus americanus</name>
    <name type="common">American lobster</name>
    <dbReference type="NCBI Taxonomy" id="6706"/>
    <lineage>
        <taxon>Eukaryota</taxon>
        <taxon>Metazoa</taxon>
        <taxon>Ecdysozoa</taxon>
        <taxon>Arthropoda</taxon>
        <taxon>Crustacea</taxon>
        <taxon>Multicrustacea</taxon>
        <taxon>Malacostraca</taxon>
        <taxon>Eumalacostraca</taxon>
        <taxon>Eucarida</taxon>
        <taxon>Decapoda</taxon>
        <taxon>Pleocyemata</taxon>
        <taxon>Astacidea</taxon>
        <taxon>Nephropoidea</taxon>
        <taxon>Nephropidae</taxon>
        <taxon>Homarus</taxon>
    </lineage>
</organism>
<name>A0A8J5JM07_HOMAM</name>
<dbReference type="Pfam" id="PF00510">
    <property type="entry name" value="COX3"/>
    <property type="match status" value="1"/>
</dbReference>
<dbReference type="Pfam" id="PF00507">
    <property type="entry name" value="Oxidored_q4"/>
    <property type="match status" value="1"/>
</dbReference>
<comment type="catalytic activity">
    <reaction evidence="9">
        <text>a ubiquinone + NADH + 5 H(+)(in) = a ubiquinol + NAD(+) + 4 H(+)(out)</text>
        <dbReference type="Rhea" id="RHEA:29091"/>
        <dbReference type="Rhea" id="RHEA-COMP:9565"/>
        <dbReference type="Rhea" id="RHEA-COMP:9566"/>
        <dbReference type="ChEBI" id="CHEBI:15378"/>
        <dbReference type="ChEBI" id="CHEBI:16389"/>
        <dbReference type="ChEBI" id="CHEBI:17976"/>
        <dbReference type="ChEBI" id="CHEBI:57540"/>
        <dbReference type="ChEBI" id="CHEBI:57945"/>
        <dbReference type="EC" id="7.1.1.2"/>
    </reaction>
</comment>
<evidence type="ECO:0000256" key="2">
    <source>
        <dbReference type="ARBA" id="ARBA00008472"/>
    </source>
</evidence>
<comment type="subcellular location">
    <subcellularLocation>
        <location evidence="1">Membrane</location>
        <topology evidence="1">Multi-pass membrane protein</topology>
    </subcellularLocation>
</comment>
<evidence type="ECO:0000256" key="6">
    <source>
        <dbReference type="ARBA" id="ARBA00022989"/>
    </source>
</evidence>
<evidence type="ECO:0000313" key="12">
    <source>
        <dbReference type="EMBL" id="KAG7158486.1"/>
    </source>
</evidence>
<evidence type="ECO:0000313" key="13">
    <source>
        <dbReference type="Proteomes" id="UP000747542"/>
    </source>
</evidence>
<evidence type="ECO:0000259" key="11">
    <source>
        <dbReference type="PROSITE" id="PS50253"/>
    </source>
</evidence>
<dbReference type="Gene3D" id="1.20.58.1610">
    <property type="entry name" value="NADH:ubiquinone/plastoquinone oxidoreductase, chain 3"/>
    <property type="match status" value="1"/>
</dbReference>
<dbReference type="GO" id="GO:0030964">
    <property type="term" value="C:NADH dehydrogenase complex"/>
    <property type="evidence" value="ECO:0007669"/>
    <property type="project" value="TreeGrafter"/>
</dbReference>